<gene>
    <name evidence="2" type="ORF">NVI5450_4355</name>
</gene>
<sequence length="122" mass="13869">MTFIVKWELTGTAETGYVLNKTHEELHGNDVLNELQRLVDGRIEVITYIDGAVFLMNEEAVINGMPAWAVKEDHELYKYVPEHFTVNDQKVLVGPVVMCSDDGIEFSGFKSIKECKEVLHIK</sequence>
<dbReference type="RefSeq" id="WP_075518492.1">
    <property type="nucleotide sequence ID" value="NZ_FPLD01000129.1"/>
</dbReference>
<name>A0A1L0F463_9GAMM</name>
<evidence type="ECO:0000313" key="2">
    <source>
        <dbReference type="EMBL" id="SGZ16566.1"/>
    </source>
</evidence>
<evidence type="ECO:0000259" key="1">
    <source>
        <dbReference type="Pfam" id="PF12957"/>
    </source>
</evidence>
<dbReference type="Proteomes" id="UP000183794">
    <property type="component" value="Unassembled WGS sequence"/>
</dbReference>
<reference evidence="2 3" key="1">
    <citation type="submission" date="2016-11" db="EMBL/GenBank/DDBJ databases">
        <authorList>
            <person name="Jaros S."/>
            <person name="Januszkiewicz K."/>
            <person name="Wedrychowicz H."/>
        </authorList>
    </citation>
    <scope>NUCLEOTIDE SEQUENCE [LARGE SCALE GENOMIC DNA]</scope>
    <source>
        <strain evidence="2">NVI 5450</strain>
    </source>
</reference>
<evidence type="ECO:0000313" key="3">
    <source>
        <dbReference type="Proteomes" id="UP000183794"/>
    </source>
</evidence>
<dbReference type="InterPro" id="IPR024559">
    <property type="entry name" value="DUF3846"/>
</dbReference>
<dbReference type="Pfam" id="PF12957">
    <property type="entry name" value="DUF3846"/>
    <property type="match status" value="1"/>
</dbReference>
<dbReference type="AlphaFoldDB" id="A0A1L0F463"/>
<feature type="domain" description="DUF3846" evidence="1">
    <location>
        <begin position="29"/>
        <end position="116"/>
    </location>
</feature>
<accession>A0A1L0F463</accession>
<proteinExistence type="predicted"/>
<protein>
    <submittedName>
        <fullName evidence="2">Type II secretion system protein E</fullName>
    </submittedName>
</protein>
<organism evidence="2 3">
    <name type="scientific">Moritella viscosa</name>
    <dbReference type="NCBI Taxonomy" id="80854"/>
    <lineage>
        <taxon>Bacteria</taxon>
        <taxon>Pseudomonadati</taxon>
        <taxon>Pseudomonadota</taxon>
        <taxon>Gammaproteobacteria</taxon>
        <taxon>Alteromonadales</taxon>
        <taxon>Moritellaceae</taxon>
        <taxon>Moritella</taxon>
    </lineage>
</organism>
<dbReference type="EMBL" id="FPLD01000129">
    <property type="protein sequence ID" value="SGZ16566.1"/>
    <property type="molecule type" value="Genomic_DNA"/>
</dbReference>